<keyword evidence="5" id="KW-0063">Aspartyl esterase</keyword>
<evidence type="ECO:0000313" key="8">
    <source>
        <dbReference type="Proteomes" id="UP001497480"/>
    </source>
</evidence>
<dbReference type="Gene3D" id="2.160.20.10">
    <property type="entry name" value="Single-stranded right-handed beta-helix, Pectin lyase-like"/>
    <property type="match status" value="1"/>
</dbReference>
<keyword evidence="8" id="KW-1185">Reference proteome</keyword>
<dbReference type="PANTHER" id="PTHR31707">
    <property type="entry name" value="PECTINESTERASE"/>
    <property type="match status" value="1"/>
</dbReference>
<feature type="domain" description="Pectinesterase catalytic" evidence="6">
    <location>
        <begin position="69"/>
        <end position="154"/>
    </location>
</feature>
<comment type="caution">
    <text evidence="7">The sequence shown here is derived from an EMBL/GenBank/DDBJ whole genome shotgun (WGS) entry which is preliminary data.</text>
</comment>
<evidence type="ECO:0000259" key="6">
    <source>
        <dbReference type="Pfam" id="PF01095"/>
    </source>
</evidence>
<dbReference type="InterPro" id="IPR011050">
    <property type="entry name" value="Pectin_lyase_fold/virulence"/>
</dbReference>
<evidence type="ECO:0000256" key="3">
    <source>
        <dbReference type="ARBA" id="ARBA00022512"/>
    </source>
</evidence>
<evidence type="ECO:0000256" key="5">
    <source>
        <dbReference type="ARBA" id="ARBA00023085"/>
    </source>
</evidence>
<keyword evidence="3" id="KW-0134">Cell wall</keyword>
<comment type="pathway">
    <text evidence="2">Glycan metabolism; pectin degradation; 2-dehydro-3-deoxy-D-gluconate from pectin: step 1/5.</text>
</comment>
<proteinExistence type="predicted"/>
<dbReference type="Pfam" id="PF01095">
    <property type="entry name" value="Pectinesterase"/>
    <property type="match status" value="1"/>
</dbReference>
<dbReference type="SUPFAM" id="SSF51126">
    <property type="entry name" value="Pectin lyase-like"/>
    <property type="match status" value="1"/>
</dbReference>
<dbReference type="InterPro" id="IPR000070">
    <property type="entry name" value="Pectinesterase_cat"/>
</dbReference>
<dbReference type="GO" id="GO:0042545">
    <property type="term" value="P:cell wall modification"/>
    <property type="evidence" value="ECO:0007669"/>
    <property type="project" value="InterPro"/>
</dbReference>
<comment type="subcellular location">
    <subcellularLocation>
        <location evidence="1">Secreted</location>
        <location evidence="1">Cell wall</location>
    </subcellularLocation>
</comment>
<reference evidence="7 8" key="1">
    <citation type="submission" date="2024-03" db="EMBL/GenBank/DDBJ databases">
        <authorList>
            <person name="Martinez-Hernandez J."/>
        </authorList>
    </citation>
    <scope>NUCLEOTIDE SEQUENCE [LARGE SCALE GENOMIC DNA]</scope>
</reference>
<organism evidence="7 8">
    <name type="scientific">Lupinus luteus</name>
    <name type="common">European yellow lupine</name>
    <dbReference type="NCBI Taxonomy" id="3873"/>
    <lineage>
        <taxon>Eukaryota</taxon>
        <taxon>Viridiplantae</taxon>
        <taxon>Streptophyta</taxon>
        <taxon>Embryophyta</taxon>
        <taxon>Tracheophyta</taxon>
        <taxon>Spermatophyta</taxon>
        <taxon>Magnoliopsida</taxon>
        <taxon>eudicotyledons</taxon>
        <taxon>Gunneridae</taxon>
        <taxon>Pentapetalae</taxon>
        <taxon>rosids</taxon>
        <taxon>fabids</taxon>
        <taxon>Fabales</taxon>
        <taxon>Fabaceae</taxon>
        <taxon>Papilionoideae</taxon>
        <taxon>50 kb inversion clade</taxon>
        <taxon>genistoids sensu lato</taxon>
        <taxon>core genistoids</taxon>
        <taxon>Genisteae</taxon>
        <taxon>Lupinus</taxon>
    </lineage>
</organism>
<protein>
    <recommendedName>
        <fullName evidence="6">Pectinesterase catalytic domain-containing protein</fullName>
    </recommendedName>
</protein>
<sequence length="158" mass="17332">MACSILPTSLNASRIKFLQAEDVVINNLKDDADKELLNVRYDHNVYINLLKFLFGAGIAAASGPAPRTIVVAKDGNGQFRTVKEAIDAYHKGLQGRYVIFVKAGVYDVYITIPKYAVNILMVGDGHYKTIITGRKNFALAGIKTMHTARFANNAIGTR</sequence>
<dbReference type="AlphaFoldDB" id="A0AAV1VZH3"/>
<dbReference type="InterPro" id="IPR012334">
    <property type="entry name" value="Pectin_lyas_fold"/>
</dbReference>
<dbReference type="GO" id="GO:0030599">
    <property type="term" value="F:pectinesterase activity"/>
    <property type="evidence" value="ECO:0007669"/>
    <property type="project" value="InterPro"/>
</dbReference>
<dbReference type="Proteomes" id="UP001497480">
    <property type="component" value="Unassembled WGS sequence"/>
</dbReference>
<evidence type="ECO:0000256" key="2">
    <source>
        <dbReference type="ARBA" id="ARBA00005184"/>
    </source>
</evidence>
<gene>
    <name evidence="7" type="ORF">LLUT_LOCUS3458</name>
</gene>
<dbReference type="EMBL" id="CAXHTB010000002">
    <property type="protein sequence ID" value="CAL0302398.1"/>
    <property type="molecule type" value="Genomic_DNA"/>
</dbReference>
<evidence type="ECO:0000313" key="7">
    <source>
        <dbReference type="EMBL" id="CAL0302398.1"/>
    </source>
</evidence>
<evidence type="ECO:0000256" key="4">
    <source>
        <dbReference type="ARBA" id="ARBA00022801"/>
    </source>
</evidence>
<name>A0AAV1VZH3_LUPLU</name>
<accession>A0AAV1VZH3</accession>
<keyword evidence="3" id="KW-0964">Secreted</keyword>
<evidence type="ECO:0000256" key="1">
    <source>
        <dbReference type="ARBA" id="ARBA00004191"/>
    </source>
</evidence>
<keyword evidence="4" id="KW-0378">Hydrolase</keyword>